<dbReference type="OrthoDB" id="11617at2157"/>
<sequence>MKEPHNYAQVGYSMILVSASLAVVGLLALFMADDVLFADNIQRDATAHFNECKLNDFVPDDCVKYRDRINNEISGIYVDPVKWE</sequence>
<reference evidence="3" key="1">
    <citation type="submission" date="2015-03" db="EMBL/GenBank/DDBJ databases">
        <title>Characterization of two novel Thaumarchaeota isolated from the Northern Adriatic Sea.</title>
        <authorList>
            <person name="Bayer B."/>
            <person name="Vojvoda J."/>
            <person name="Offre P."/>
            <person name="Srivastava A."/>
            <person name="Elisabeth N."/>
            <person name="Garcia J.A.L."/>
            <person name="Schleper C."/>
            <person name="Herndl G.J."/>
        </authorList>
    </citation>
    <scope>NUCLEOTIDE SEQUENCE [LARGE SCALE GENOMIC DNA]</scope>
    <source>
        <strain evidence="3">NF5</strain>
    </source>
</reference>
<dbReference type="GeneID" id="24819959"/>
<evidence type="ECO:0000313" key="3">
    <source>
        <dbReference type="Proteomes" id="UP000032408"/>
    </source>
</evidence>
<organism evidence="2 3">
    <name type="scientific">Nitrosopumilus adriaticus</name>
    <dbReference type="NCBI Taxonomy" id="1580092"/>
    <lineage>
        <taxon>Archaea</taxon>
        <taxon>Nitrososphaerota</taxon>
        <taxon>Nitrososphaeria</taxon>
        <taxon>Nitrosopumilales</taxon>
        <taxon>Nitrosopumilaceae</taxon>
        <taxon>Nitrosopumilus</taxon>
    </lineage>
</organism>
<keyword evidence="1" id="KW-0472">Membrane</keyword>
<dbReference type="HOGENOM" id="CLU_2550079_0_0_2"/>
<gene>
    <name evidence="2" type="ORF">NADRNF5_0729</name>
</gene>
<evidence type="ECO:0000256" key="1">
    <source>
        <dbReference type="SAM" id="Phobius"/>
    </source>
</evidence>
<reference evidence="2 3" key="2">
    <citation type="journal article" date="2016" name="ISME J.">
        <title>Physiological and genomic characterization of two novel marine thaumarchaeal strains indicates niche differentiation.</title>
        <authorList>
            <person name="Bayer B."/>
            <person name="Vojvoda J."/>
            <person name="Offre P."/>
            <person name="Alves R.J."/>
            <person name="Elisabeth N.H."/>
            <person name="Garcia J.A."/>
            <person name="Volland J.M."/>
            <person name="Srivastava A."/>
            <person name="Schleper C."/>
            <person name="Herndl G.J."/>
        </authorList>
    </citation>
    <scope>NUCLEOTIDE SEQUENCE [LARGE SCALE GENOMIC DNA]</scope>
    <source>
        <strain evidence="2 3">NF5</strain>
    </source>
</reference>
<feature type="transmembrane region" description="Helical" evidence="1">
    <location>
        <begin position="12"/>
        <end position="32"/>
    </location>
</feature>
<dbReference type="KEGG" id="nin:NADRNF5_0729"/>
<keyword evidence="1" id="KW-1133">Transmembrane helix</keyword>
<proteinExistence type="predicted"/>
<dbReference type="RefSeq" id="WP_048115760.1">
    <property type="nucleotide sequence ID" value="NZ_CP011070.1"/>
</dbReference>
<accession>A0A0D5C1K1</accession>
<dbReference type="EMBL" id="CP011070">
    <property type="protein sequence ID" value="AJW70423.1"/>
    <property type="molecule type" value="Genomic_DNA"/>
</dbReference>
<evidence type="ECO:0000313" key="2">
    <source>
        <dbReference type="EMBL" id="AJW70423.1"/>
    </source>
</evidence>
<dbReference type="Proteomes" id="UP000032408">
    <property type="component" value="Chromosome"/>
</dbReference>
<protein>
    <submittedName>
        <fullName evidence="2">Uncharacterized protein</fullName>
    </submittedName>
</protein>
<keyword evidence="1" id="KW-0812">Transmembrane</keyword>
<dbReference type="AlphaFoldDB" id="A0A0D5C1K1"/>
<keyword evidence="3" id="KW-1185">Reference proteome</keyword>
<name>A0A0D5C1K1_9ARCH</name>